<evidence type="ECO:0000256" key="9">
    <source>
        <dbReference type="HAMAP-Rule" id="MF_01454"/>
    </source>
</evidence>
<dbReference type="EC" id="3.6.5.-" evidence="9"/>
<dbReference type="SUPFAM" id="SSF102741">
    <property type="entry name" value="Obg GTP-binding protein C-terminal domain"/>
    <property type="match status" value="1"/>
</dbReference>
<evidence type="ECO:0000256" key="7">
    <source>
        <dbReference type="ARBA" id="ARBA00022842"/>
    </source>
</evidence>
<dbReference type="InterPro" id="IPR006073">
    <property type="entry name" value="GTP-bd"/>
</dbReference>
<feature type="binding site" evidence="9">
    <location>
        <begin position="311"/>
        <end position="313"/>
    </location>
    <ligand>
        <name>GTP</name>
        <dbReference type="ChEBI" id="CHEBI:37565"/>
    </ligand>
</feature>
<dbReference type="Pfam" id="PF01926">
    <property type="entry name" value="MMR_HSR1"/>
    <property type="match status" value="1"/>
</dbReference>
<dbReference type="InterPro" id="IPR014100">
    <property type="entry name" value="GTP-bd_Obg/CgtA"/>
</dbReference>
<evidence type="ECO:0000256" key="2">
    <source>
        <dbReference type="ARBA" id="ARBA00007699"/>
    </source>
</evidence>
<dbReference type="NCBIfam" id="TIGR03595">
    <property type="entry name" value="Obg_CgtA_exten"/>
    <property type="match status" value="1"/>
</dbReference>
<keyword evidence="5 9" id="KW-0547">Nucleotide-binding</keyword>
<dbReference type="KEGG" id="hsc:HVS_11720"/>
<reference evidence="14 16" key="2">
    <citation type="journal article" date="2018" name="Syst. Appl. Microbiol.">
        <title>Characterization and high-quality draft genome sequence of Herbivorax saccincola A7, an anaerobic, alkaliphilic, thermophilic, cellulolytic, and xylanolytic bacterium.</title>
        <authorList>
            <person name="Aikawa S."/>
            <person name="Baramee S."/>
            <person name="Sermsathanaswadi J."/>
            <person name="Thianheng P."/>
            <person name="Tachaapaikoon C."/>
            <person name="Shikata A."/>
            <person name="Waeonukul R."/>
            <person name="Pason P."/>
            <person name="Ratanakhanokchai K."/>
            <person name="Kosugi A."/>
        </authorList>
    </citation>
    <scope>NUCLEOTIDE SEQUENCE [LARGE SCALE GENOMIC DNA]</scope>
    <source>
        <strain evidence="14 16">A7</strain>
    </source>
</reference>
<comment type="function">
    <text evidence="9">An essential GTPase which binds GTP, GDP and possibly (p)ppGpp with moderate affinity, with high nucleotide exchange rates and a fairly low GTP hydrolysis rate. Plays a role in control of the cell cycle, stress response, ribosome biogenesis and in those bacteria that undergo differentiation, in morphogenesis control.</text>
</comment>
<dbReference type="NCBIfam" id="NF008955">
    <property type="entry name" value="PRK12297.1"/>
    <property type="match status" value="1"/>
</dbReference>
<feature type="binding site" evidence="9">
    <location>
        <position position="172"/>
    </location>
    <ligand>
        <name>Mg(2+)</name>
        <dbReference type="ChEBI" id="CHEBI:18420"/>
    </ligand>
</feature>
<evidence type="ECO:0000256" key="1">
    <source>
        <dbReference type="ARBA" id="ARBA00001946"/>
    </source>
</evidence>
<evidence type="ECO:0000313" key="16">
    <source>
        <dbReference type="Proteomes" id="UP000239720"/>
    </source>
</evidence>
<dbReference type="SUPFAM" id="SSF52540">
    <property type="entry name" value="P-loop containing nucleoside triphosphate hydrolases"/>
    <property type="match status" value="1"/>
</dbReference>
<dbReference type="PROSITE" id="PS51883">
    <property type="entry name" value="OBG"/>
    <property type="match status" value="1"/>
</dbReference>
<dbReference type="InterPro" id="IPR036346">
    <property type="entry name" value="GTP-bd_prot_GTP1/OBG_C_sf"/>
</dbReference>
<dbReference type="PROSITE" id="PS00905">
    <property type="entry name" value="GTP1_OBG"/>
    <property type="match status" value="1"/>
</dbReference>
<feature type="domain" description="Obg" evidence="12">
    <location>
        <begin position="1"/>
        <end position="158"/>
    </location>
</feature>
<dbReference type="AlphaFoldDB" id="A0A2K9EJR9"/>
<dbReference type="PANTHER" id="PTHR11702">
    <property type="entry name" value="DEVELOPMENTALLY REGULATED GTP-BINDING PROTEIN-RELATED"/>
    <property type="match status" value="1"/>
</dbReference>
<name>A0A2K9EJR9_9FIRM</name>
<dbReference type="CDD" id="cd01898">
    <property type="entry name" value="Obg"/>
    <property type="match status" value="1"/>
</dbReference>
<dbReference type="Pfam" id="PF09269">
    <property type="entry name" value="DUF1967"/>
    <property type="match status" value="1"/>
</dbReference>
<feature type="domain" description="OCT" evidence="11">
    <location>
        <begin position="347"/>
        <end position="424"/>
    </location>
</feature>
<evidence type="ECO:0000313" key="15">
    <source>
        <dbReference type="Proteomes" id="UP000233534"/>
    </source>
</evidence>
<dbReference type="InterPro" id="IPR045086">
    <property type="entry name" value="OBG_GTPase"/>
</dbReference>
<keyword evidence="15" id="KW-1185">Reference proteome</keyword>
<dbReference type="NCBIfam" id="TIGR02729">
    <property type="entry name" value="Obg_CgtA"/>
    <property type="match status" value="1"/>
</dbReference>
<comment type="cofactor">
    <cofactor evidence="1 9">
        <name>Mg(2+)</name>
        <dbReference type="ChEBI" id="CHEBI:18420"/>
    </cofactor>
</comment>
<dbReference type="PROSITE" id="PS51881">
    <property type="entry name" value="OCT"/>
    <property type="match status" value="1"/>
</dbReference>
<dbReference type="GO" id="GO:0005737">
    <property type="term" value="C:cytoplasm"/>
    <property type="evidence" value="ECO:0007669"/>
    <property type="project" value="UniProtKB-SubCell"/>
</dbReference>
<dbReference type="GO" id="GO:0003924">
    <property type="term" value="F:GTPase activity"/>
    <property type="evidence" value="ECO:0007669"/>
    <property type="project" value="UniProtKB-UniRule"/>
</dbReference>
<dbReference type="Gene3D" id="2.70.210.12">
    <property type="entry name" value="GTP1/OBG domain"/>
    <property type="match status" value="1"/>
</dbReference>
<dbReference type="FunFam" id="2.70.210.12:FF:000001">
    <property type="entry name" value="GTPase Obg"/>
    <property type="match status" value="1"/>
</dbReference>
<dbReference type="SUPFAM" id="SSF82051">
    <property type="entry name" value="Obg GTP-binding protein N-terminal domain"/>
    <property type="match status" value="1"/>
</dbReference>
<evidence type="ECO:0000259" key="12">
    <source>
        <dbReference type="PROSITE" id="PS51883"/>
    </source>
</evidence>
<dbReference type="InterPro" id="IPR006169">
    <property type="entry name" value="GTP1_OBG_dom"/>
</dbReference>
<dbReference type="EMBL" id="CP025197">
    <property type="protein sequence ID" value="AUG58233.1"/>
    <property type="molecule type" value="Genomic_DNA"/>
</dbReference>
<dbReference type="GO" id="GO:0042254">
    <property type="term" value="P:ribosome biogenesis"/>
    <property type="evidence" value="ECO:0007669"/>
    <property type="project" value="UniProtKB-UniRule"/>
</dbReference>
<dbReference type="PROSITE" id="PS51710">
    <property type="entry name" value="G_OBG"/>
    <property type="match status" value="1"/>
</dbReference>
<dbReference type="GO" id="GO:0005525">
    <property type="term" value="F:GTP binding"/>
    <property type="evidence" value="ECO:0007669"/>
    <property type="project" value="UniProtKB-UniRule"/>
</dbReference>
<evidence type="ECO:0000313" key="14">
    <source>
        <dbReference type="EMBL" id="PQQ68109.1"/>
    </source>
</evidence>
<dbReference type="NCBIfam" id="NF008954">
    <property type="entry name" value="PRK12296.1"/>
    <property type="match status" value="1"/>
</dbReference>
<dbReference type="Proteomes" id="UP000239720">
    <property type="component" value="Unassembled WGS sequence"/>
</dbReference>
<dbReference type="Proteomes" id="UP000233534">
    <property type="component" value="Chromosome"/>
</dbReference>
<dbReference type="RefSeq" id="WP_101302537.1">
    <property type="nucleotide sequence ID" value="NZ_CP025197.1"/>
</dbReference>
<dbReference type="PRINTS" id="PR00326">
    <property type="entry name" value="GTP1OBG"/>
</dbReference>
<dbReference type="Gene3D" id="3.30.300.350">
    <property type="entry name" value="GTP-binding protein OBG, C-terminal domain"/>
    <property type="match status" value="1"/>
</dbReference>
<comment type="subunit">
    <text evidence="9">Monomer.</text>
</comment>
<dbReference type="NCBIfam" id="TIGR00231">
    <property type="entry name" value="small_GTP"/>
    <property type="match status" value="1"/>
</dbReference>
<evidence type="ECO:0000313" key="13">
    <source>
        <dbReference type="EMBL" id="AUG58233.1"/>
    </source>
</evidence>
<comment type="similarity">
    <text evidence="2 9">Belongs to the TRAFAC class OBG-HflX-like GTPase superfamily. OBG GTPase family.</text>
</comment>
<dbReference type="InterPro" id="IPR031167">
    <property type="entry name" value="G_OBG"/>
</dbReference>
<dbReference type="PANTHER" id="PTHR11702:SF31">
    <property type="entry name" value="MITOCHONDRIAL RIBOSOME-ASSOCIATED GTPASE 2"/>
    <property type="match status" value="1"/>
</dbReference>
<evidence type="ECO:0000256" key="8">
    <source>
        <dbReference type="ARBA" id="ARBA00023134"/>
    </source>
</evidence>
<dbReference type="GO" id="GO:0000287">
    <property type="term" value="F:magnesium ion binding"/>
    <property type="evidence" value="ECO:0007669"/>
    <property type="project" value="InterPro"/>
</dbReference>
<dbReference type="InterPro" id="IPR036726">
    <property type="entry name" value="GTP1_OBG_dom_sf"/>
</dbReference>
<dbReference type="HAMAP" id="MF_01454">
    <property type="entry name" value="GTPase_Obg"/>
    <property type="match status" value="1"/>
</dbReference>
<dbReference type="Pfam" id="PF01018">
    <property type="entry name" value="GTP1_OBG"/>
    <property type="match status" value="1"/>
</dbReference>
<dbReference type="NCBIfam" id="NF008956">
    <property type="entry name" value="PRK12299.1"/>
    <property type="match status" value="1"/>
</dbReference>
<feature type="binding site" evidence="9">
    <location>
        <begin position="281"/>
        <end position="284"/>
    </location>
    <ligand>
        <name>GTP</name>
        <dbReference type="ChEBI" id="CHEBI:37565"/>
    </ligand>
</feature>
<dbReference type="InterPro" id="IPR027417">
    <property type="entry name" value="P-loop_NTPase"/>
</dbReference>
<sequence>MFIDSAKIKIKAGNGGNGAVSFRREKYVAKGGPDGGDGGRGGNIVFVVDPGLRTLQDFRYKRKYRAEDGQNGGKANRTGKDGEDLVIRVPPGTLVKEEKTGRIIADMVKPWEKVVIAKGGRGGAGNQRFATPTRQVPNFAKPGQEGEELSVILELKLLADVGLIGFPNVGKSTILSVVTSAAPKIADYHFTTITPNLGVVDLGEDSFVLADIPGIIEGAHQGVGLGHEFLRHIERTKLLIHVVDISGSEGRDPLEDFEIINKELKEYNEPLFKRPQIVAANKIDITEDFEKKLTEFKNVIEPKGYKVFPISAATSKGVKELMRYAANMLKELPETVIVKPEEKFVYEAENEEDDFKVYKENDVYVVEGKWVERLIASVNFNDYESLQYFQRSMKRKGIIDALEAEGINEGDTVRVEDIEFEYYK</sequence>
<dbReference type="Gene3D" id="3.40.50.300">
    <property type="entry name" value="P-loop containing nucleotide triphosphate hydrolases"/>
    <property type="match status" value="1"/>
</dbReference>
<keyword evidence="4 9" id="KW-0479">Metal-binding</keyword>
<evidence type="ECO:0000259" key="10">
    <source>
        <dbReference type="PROSITE" id="PS51710"/>
    </source>
</evidence>
<dbReference type="InterPro" id="IPR015349">
    <property type="entry name" value="OCT_dom"/>
</dbReference>
<keyword evidence="7 9" id="KW-0460">Magnesium</keyword>
<keyword evidence="3 9" id="KW-0963">Cytoplasm</keyword>
<reference evidence="13 15" key="1">
    <citation type="submission" date="2017-12" db="EMBL/GenBank/DDBJ databases">
        <title>Complete genome sequence of Herbivorax saccincola GGR1, a novel Cellulosome-producing hydrolytic bacterium in a thermophilic biogas plant, established by Illumina and Nanopore MinION sequencing.</title>
        <authorList>
            <person name="Pechtl A."/>
            <person name="Ruckert C."/>
            <person name="Koeck D.E."/>
            <person name="Maus I."/>
            <person name="Winkler A."/>
            <person name="Kalinowski J."/>
            <person name="Puhler A."/>
            <person name="Schwarz W.W."/>
            <person name="Zverlov V.V."/>
            <person name="Schluter A."/>
            <person name="Liebl W."/>
        </authorList>
    </citation>
    <scope>NUCLEOTIDE SEQUENCE [LARGE SCALE GENOMIC DNA]</scope>
    <source>
        <strain evidence="13">GGR1</strain>
        <strain evidence="15">SR1</strain>
    </source>
</reference>
<feature type="binding site" evidence="9">
    <location>
        <begin position="190"/>
        <end position="194"/>
    </location>
    <ligand>
        <name>GTP</name>
        <dbReference type="ChEBI" id="CHEBI:37565"/>
    </ligand>
</feature>
<evidence type="ECO:0000259" key="11">
    <source>
        <dbReference type="PROSITE" id="PS51881"/>
    </source>
</evidence>
<feature type="binding site" evidence="9">
    <location>
        <begin position="211"/>
        <end position="214"/>
    </location>
    <ligand>
        <name>GTP</name>
        <dbReference type="ChEBI" id="CHEBI:37565"/>
    </ligand>
</feature>
<dbReference type="InterPro" id="IPR005225">
    <property type="entry name" value="Small_GTP-bd"/>
</dbReference>
<accession>A0A2K9EJR9</accession>
<dbReference type="InterPro" id="IPR006074">
    <property type="entry name" value="GTP1-OBG_CS"/>
</dbReference>
<feature type="binding site" evidence="9">
    <location>
        <begin position="165"/>
        <end position="172"/>
    </location>
    <ligand>
        <name>GTP</name>
        <dbReference type="ChEBI" id="CHEBI:37565"/>
    </ligand>
</feature>
<proteinExistence type="inferred from homology"/>
<dbReference type="PIRSF" id="PIRSF002401">
    <property type="entry name" value="GTP_bd_Obg/CgtA"/>
    <property type="match status" value="1"/>
</dbReference>
<feature type="domain" description="OBG-type G" evidence="10">
    <location>
        <begin position="159"/>
        <end position="330"/>
    </location>
</feature>
<evidence type="ECO:0000256" key="6">
    <source>
        <dbReference type="ARBA" id="ARBA00022801"/>
    </source>
</evidence>
<keyword evidence="8 9" id="KW-0342">GTP-binding</keyword>
<evidence type="ECO:0000256" key="3">
    <source>
        <dbReference type="ARBA" id="ARBA00022490"/>
    </source>
</evidence>
<evidence type="ECO:0000256" key="5">
    <source>
        <dbReference type="ARBA" id="ARBA00022741"/>
    </source>
</evidence>
<organism evidence="13 15">
    <name type="scientific">Acetivibrio saccincola</name>
    <dbReference type="NCBI Taxonomy" id="1677857"/>
    <lineage>
        <taxon>Bacteria</taxon>
        <taxon>Bacillati</taxon>
        <taxon>Bacillota</taxon>
        <taxon>Clostridia</taxon>
        <taxon>Eubacteriales</taxon>
        <taxon>Oscillospiraceae</taxon>
        <taxon>Acetivibrio</taxon>
    </lineage>
</organism>
<dbReference type="OrthoDB" id="9807318at2"/>
<evidence type="ECO:0000256" key="4">
    <source>
        <dbReference type="ARBA" id="ARBA00022723"/>
    </source>
</evidence>
<feature type="binding site" evidence="9">
    <location>
        <position position="192"/>
    </location>
    <ligand>
        <name>Mg(2+)</name>
        <dbReference type="ChEBI" id="CHEBI:18420"/>
    </ligand>
</feature>
<gene>
    <name evidence="9 13" type="primary">obg</name>
    <name evidence="14" type="ORF">B9R14_15915</name>
    <name evidence="13" type="ORF">HVS_11720</name>
</gene>
<keyword evidence="6 9" id="KW-0378">Hydrolase</keyword>
<comment type="subcellular location">
    <subcellularLocation>
        <location evidence="9">Cytoplasm</location>
    </subcellularLocation>
</comment>
<protein>
    <recommendedName>
        <fullName evidence="9">GTPase Obg</fullName>
        <ecNumber evidence="9">3.6.5.-</ecNumber>
    </recommendedName>
    <alternativeName>
        <fullName evidence="9">GTP-binding protein Obg</fullName>
    </alternativeName>
</protein>
<dbReference type="EMBL" id="NEMB01000003">
    <property type="protein sequence ID" value="PQQ68109.1"/>
    <property type="molecule type" value="Genomic_DNA"/>
</dbReference>